<dbReference type="PANTHER" id="PTHR43252:SF7">
    <property type="entry name" value="TRANSCRIPTIONAL REGULATOR YQJI"/>
    <property type="match status" value="1"/>
</dbReference>
<dbReference type="PANTHER" id="PTHR43252">
    <property type="entry name" value="TRANSCRIPTIONAL REGULATOR YQJI"/>
    <property type="match status" value="1"/>
</dbReference>
<dbReference type="AlphaFoldDB" id="A0A7J3ZKA9"/>
<proteinExistence type="predicted"/>
<evidence type="ECO:0000313" key="2">
    <source>
        <dbReference type="EMBL" id="HHQ80468.1"/>
    </source>
</evidence>
<dbReference type="InterPro" id="IPR005149">
    <property type="entry name" value="Tscrpt_reg_PadR_N"/>
</dbReference>
<name>A0A7J3ZKA9_9CREN</name>
<dbReference type="SUPFAM" id="SSF46785">
    <property type="entry name" value="Winged helix' DNA-binding domain"/>
    <property type="match status" value="1"/>
</dbReference>
<protein>
    <submittedName>
        <fullName evidence="2">PadR family transcriptional regulator</fullName>
    </submittedName>
</protein>
<reference evidence="2" key="1">
    <citation type="journal article" date="2020" name="mSystems">
        <title>Genome- and Community-Level Interaction Insights into Carbon Utilization and Element Cycling Functions of Hydrothermarchaeota in Hydrothermal Sediment.</title>
        <authorList>
            <person name="Zhou Z."/>
            <person name="Liu Y."/>
            <person name="Xu W."/>
            <person name="Pan J."/>
            <person name="Luo Z.H."/>
            <person name="Li M."/>
        </authorList>
    </citation>
    <scope>NUCLEOTIDE SEQUENCE [LARGE SCALE GENOMIC DNA]</scope>
    <source>
        <strain evidence="2">SpSt-1116</strain>
    </source>
</reference>
<dbReference type="InterPro" id="IPR036390">
    <property type="entry name" value="WH_DNA-bd_sf"/>
</dbReference>
<gene>
    <name evidence="2" type="ORF">ENM78_03295</name>
</gene>
<organism evidence="2">
    <name type="scientific">Fervidicoccus fontis</name>
    <dbReference type="NCBI Taxonomy" id="683846"/>
    <lineage>
        <taxon>Archaea</taxon>
        <taxon>Thermoproteota</taxon>
        <taxon>Thermoprotei</taxon>
        <taxon>Fervidicoccales</taxon>
        <taxon>Fervidicoccaceae</taxon>
        <taxon>Fervidicoccus</taxon>
    </lineage>
</organism>
<accession>A0A7J3ZKA9</accession>
<dbReference type="EMBL" id="DRZC01000043">
    <property type="protein sequence ID" value="HHQ80468.1"/>
    <property type="molecule type" value="Genomic_DNA"/>
</dbReference>
<dbReference type="InterPro" id="IPR036388">
    <property type="entry name" value="WH-like_DNA-bd_sf"/>
</dbReference>
<sequence length="153" mass="17531">MRRTWLRGGGLLGIAVLKELEKGPVHGYALMSRFEEVYGFRPSPGAIYPILKKLTEMGLVSVEERAEGGRGVKVYSLTDKGRRFLSERRKAVEKLEKFAARMKLAKEYGFTRLAAGLFWLFKNIDEIPPEKLEELSRDVKALCERIEKLRWVG</sequence>
<evidence type="ECO:0000259" key="1">
    <source>
        <dbReference type="Pfam" id="PF03551"/>
    </source>
</evidence>
<dbReference type="Gene3D" id="1.10.10.10">
    <property type="entry name" value="Winged helix-like DNA-binding domain superfamily/Winged helix DNA-binding domain"/>
    <property type="match status" value="1"/>
</dbReference>
<feature type="domain" description="Transcription regulator PadR N-terminal" evidence="1">
    <location>
        <begin position="16"/>
        <end position="86"/>
    </location>
</feature>
<comment type="caution">
    <text evidence="2">The sequence shown here is derived from an EMBL/GenBank/DDBJ whole genome shotgun (WGS) entry which is preliminary data.</text>
</comment>
<dbReference type="Pfam" id="PF03551">
    <property type="entry name" value="PadR"/>
    <property type="match status" value="1"/>
</dbReference>